<name>A0A6G1BXA9_9ORYZ</name>
<dbReference type="AlphaFoldDB" id="A0A6G1BXA9"/>
<sequence>MKRIRFIDYPGYGEVAKPALWSPLRTTIKLLRPSWEIIPFTAYEGGIFINMEFAMIYRYNTGRHTPWRKAVLEARWIIHELGDRGGGQVGRWAIGHACGAAHTESRKPTLPIRTSQPAQARARTPLPSHPLRAHEARAIGDPGAPGPARRHGEEDLLQDVVGDVGGGHSPKIPVVYQEEDRQAARSRACQAAASDEVGGHARAQGEHHRLASSLVLTSSSKEHVFLAGRRAQLRRSGRADVCPRLRGRAS</sequence>
<evidence type="ECO:0000256" key="1">
    <source>
        <dbReference type="SAM" id="MobiDB-lite"/>
    </source>
</evidence>
<reference evidence="2 3" key="1">
    <citation type="submission" date="2019-11" db="EMBL/GenBank/DDBJ databases">
        <title>Whole genome sequence of Oryza granulata.</title>
        <authorList>
            <person name="Li W."/>
        </authorList>
    </citation>
    <scope>NUCLEOTIDE SEQUENCE [LARGE SCALE GENOMIC DNA]</scope>
    <source>
        <strain evidence="3">cv. Menghai</strain>
        <tissue evidence="2">Leaf</tissue>
    </source>
</reference>
<evidence type="ECO:0000313" key="2">
    <source>
        <dbReference type="EMBL" id="KAF0892768.1"/>
    </source>
</evidence>
<comment type="caution">
    <text evidence="2">The sequence shown here is derived from an EMBL/GenBank/DDBJ whole genome shotgun (WGS) entry which is preliminary data.</text>
</comment>
<organism evidence="2 3">
    <name type="scientific">Oryza meyeriana var. granulata</name>
    <dbReference type="NCBI Taxonomy" id="110450"/>
    <lineage>
        <taxon>Eukaryota</taxon>
        <taxon>Viridiplantae</taxon>
        <taxon>Streptophyta</taxon>
        <taxon>Embryophyta</taxon>
        <taxon>Tracheophyta</taxon>
        <taxon>Spermatophyta</taxon>
        <taxon>Magnoliopsida</taxon>
        <taxon>Liliopsida</taxon>
        <taxon>Poales</taxon>
        <taxon>Poaceae</taxon>
        <taxon>BOP clade</taxon>
        <taxon>Oryzoideae</taxon>
        <taxon>Oryzeae</taxon>
        <taxon>Oryzinae</taxon>
        <taxon>Oryza</taxon>
        <taxon>Oryza meyeriana</taxon>
    </lineage>
</organism>
<evidence type="ECO:0000313" key="3">
    <source>
        <dbReference type="Proteomes" id="UP000479710"/>
    </source>
</evidence>
<protein>
    <submittedName>
        <fullName evidence="2">Uncharacterized protein</fullName>
    </submittedName>
</protein>
<feature type="region of interest" description="Disordered" evidence="1">
    <location>
        <begin position="103"/>
        <end position="126"/>
    </location>
</feature>
<accession>A0A6G1BXA9</accession>
<dbReference type="Proteomes" id="UP000479710">
    <property type="component" value="Unassembled WGS sequence"/>
</dbReference>
<gene>
    <name evidence="2" type="ORF">E2562_017731</name>
</gene>
<dbReference type="EMBL" id="SPHZ02000011">
    <property type="protein sequence ID" value="KAF0892768.1"/>
    <property type="molecule type" value="Genomic_DNA"/>
</dbReference>
<keyword evidence="3" id="KW-1185">Reference proteome</keyword>
<proteinExistence type="predicted"/>